<feature type="compositionally biased region" description="Basic and acidic residues" evidence="1">
    <location>
        <begin position="169"/>
        <end position="193"/>
    </location>
</feature>
<feature type="compositionally biased region" description="Basic and acidic residues" evidence="1">
    <location>
        <begin position="11"/>
        <end position="22"/>
    </location>
</feature>
<sequence>MPSSKKKRRVKEYDRLLKELHRLGKKVKKHARRRSSSSSSSSSQGSSSDRRRGRDQAGARSRSRSPVNRSRTGKREHSASRSVSRSSDSSSNASRASSHNGRRRAAESDENMALKERGPRGTSISPEKARKRRGESNLKDTPPKKSKKTTDKERSPRDASTSGGIYKAKHGEHNLKNASPKESKENTDDERGLRGASRHRKDNAVDTAKNSDENKSTDKERTMEVDENNEFIELLGDDALEESADGPPIHDKLAEKWSKILKLGLPKDVKQALLKKHEIPSNCLTLKAPILNEEVKPVLTIGQRKDLYQATAQNQLGIAISILVLFSTHGTKLANMSGSSTSSDSEFDESLLVRDFEEESQLIINNLLPSKSSTRYNLTYTKNLGTCFVWNETVAKKGPAIYLAIKKIVSKIEKVLLFLTFHNKKQMAKKERYSRFRSGIRSDVRSPELKTDLISNLQSDLTYHFHLGSVLGPILWNVMYDAVLGLNFGGNVKIVGFADEIALVAVAKHLWQIEYDLNSAIAQVQGALQELSLETADHKTEALLIISRKKMEIITITVGDCSIRLSPCIRYLGLHMDSRLRFPQHLRIVSEKAARVAGAFAKIMSNTGRTRSSRRELYARVVDSILLYGALIWSCATDAQAYIRQAESVHRRACQRYDNTLSALCPACPTIIEDAEHAFFRCPQFDEERERLQQVLQEDRAVKHRQAHARSRKIGAISRLQTEARGARGVKTIRTMLQEEYDVSGSRTPNYRMVDGGCTRRAGGWPKTNIYYLKIIFQFD</sequence>
<feature type="compositionally biased region" description="Basic residues" evidence="1">
    <location>
        <begin position="23"/>
        <end position="35"/>
    </location>
</feature>
<name>A0A6H5IDG5_9HYME</name>
<feature type="compositionally biased region" description="Low complexity" evidence="1">
    <location>
        <begin position="36"/>
        <end position="47"/>
    </location>
</feature>
<gene>
    <name evidence="2" type="ORF">TBRA_LOCUS5647</name>
</gene>
<proteinExistence type="predicted"/>
<feature type="region of interest" description="Disordered" evidence="1">
    <location>
        <begin position="1"/>
        <end position="227"/>
    </location>
</feature>
<evidence type="ECO:0000313" key="3">
    <source>
        <dbReference type="Proteomes" id="UP000479190"/>
    </source>
</evidence>
<feature type="compositionally biased region" description="Low complexity" evidence="1">
    <location>
        <begin position="58"/>
        <end position="70"/>
    </location>
</feature>
<dbReference type="GO" id="GO:0003729">
    <property type="term" value="F:mRNA binding"/>
    <property type="evidence" value="ECO:0007669"/>
    <property type="project" value="TreeGrafter"/>
</dbReference>
<feature type="compositionally biased region" description="Basic and acidic residues" evidence="1">
    <location>
        <begin position="134"/>
        <end position="157"/>
    </location>
</feature>
<organism evidence="2 3">
    <name type="scientific">Trichogramma brassicae</name>
    <dbReference type="NCBI Taxonomy" id="86971"/>
    <lineage>
        <taxon>Eukaryota</taxon>
        <taxon>Metazoa</taxon>
        <taxon>Ecdysozoa</taxon>
        <taxon>Arthropoda</taxon>
        <taxon>Hexapoda</taxon>
        <taxon>Insecta</taxon>
        <taxon>Pterygota</taxon>
        <taxon>Neoptera</taxon>
        <taxon>Endopterygota</taxon>
        <taxon>Hymenoptera</taxon>
        <taxon>Apocrita</taxon>
        <taxon>Proctotrupomorpha</taxon>
        <taxon>Chalcidoidea</taxon>
        <taxon>Trichogrammatidae</taxon>
        <taxon>Trichogramma</taxon>
    </lineage>
</organism>
<dbReference type="OrthoDB" id="7701249at2759"/>
<feature type="compositionally biased region" description="Basic and acidic residues" evidence="1">
    <location>
        <begin position="104"/>
        <end position="119"/>
    </location>
</feature>
<dbReference type="EMBL" id="CADCXV010000721">
    <property type="protein sequence ID" value="CAB0033749.1"/>
    <property type="molecule type" value="Genomic_DNA"/>
</dbReference>
<protein>
    <recommendedName>
        <fullName evidence="4">Reverse transcriptase domain-containing protein</fullName>
    </recommendedName>
</protein>
<dbReference type="PANTHER" id="PTHR34755:SF4">
    <property type="entry name" value="F-BOX DOMAIN-CONTAINING PROTEIN"/>
    <property type="match status" value="1"/>
</dbReference>
<accession>A0A6H5IDG5</accession>
<feature type="compositionally biased region" description="Low complexity" evidence="1">
    <location>
        <begin position="80"/>
        <end position="99"/>
    </location>
</feature>
<evidence type="ECO:0000313" key="2">
    <source>
        <dbReference type="EMBL" id="CAB0033749.1"/>
    </source>
</evidence>
<evidence type="ECO:0008006" key="4">
    <source>
        <dbReference type="Google" id="ProtNLM"/>
    </source>
</evidence>
<keyword evidence="3" id="KW-1185">Reference proteome</keyword>
<dbReference type="AlphaFoldDB" id="A0A6H5IDG5"/>
<feature type="compositionally biased region" description="Basic and acidic residues" evidence="1">
    <location>
        <begin position="48"/>
        <end position="57"/>
    </location>
</feature>
<dbReference type="InterPro" id="IPR052109">
    <property type="entry name" value="SRRM_Domain-Containing"/>
</dbReference>
<feature type="compositionally biased region" description="Basic residues" evidence="1">
    <location>
        <begin position="1"/>
        <end position="10"/>
    </location>
</feature>
<reference evidence="2 3" key="1">
    <citation type="submission" date="2020-02" db="EMBL/GenBank/DDBJ databases">
        <authorList>
            <person name="Ferguson B K."/>
        </authorList>
    </citation>
    <scope>NUCLEOTIDE SEQUENCE [LARGE SCALE GENOMIC DNA]</scope>
</reference>
<evidence type="ECO:0000256" key="1">
    <source>
        <dbReference type="SAM" id="MobiDB-lite"/>
    </source>
</evidence>
<feature type="compositionally biased region" description="Basic and acidic residues" evidence="1">
    <location>
        <begin position="209"/>
        <end position="224"/>
    </location>
</feature>
<dbReference type="Proteomes" id="UP000479190">
    <property type="component" value="Unassembled WGS sequence"/>
</dbReference>
<dbReference type="PANTHER" id="PTHR34755">
    <property type="entry name" value="SERINE/ARGININE REPETITIVE MATRIX PROTEIN 3-RELATED"/>
    <property type="match status" value="1"/>
</dbReference>